<keyword evidence="3" id="KW-1185">Reference proteome</keyword>
<gene>
    <name evidence="2" type="primary">ABSGL_07017.1 scaffold 8715</name>
</gene>
<protein>
    <submittedName>
        <fullName evidence="2">Uncharacterized protein</fullName>
    </submittedName>
</protein>
<feature type="region of interest" description="Disordered" evidence="1">
    <location>
        <begin position="1"/>
        <end position="48"/>
    </location>
</feature>
<feature type="compositionally biased region" description="Basic residues" evidence="1">
    <location>
        <begin position="1"/>
        <end position="17"/>
    </location>
</feature>
<proteinExistence type="predicted"/>
<dbReference type="InParanoid" id="A0A163JH41"/>
<evidence type="ECO:0000313" key="3">
    <source>
        <dbReference type="Proteomes" id="UP000078561"/>
    </source>
</evidence>
<sequence length="123" mass="13447">MGNHISKTRKRIKKRTTSVKSGQPPPSSFTTTQSTISDSTDGHAGDTKFDQARYDADQIQELHYLIKHVFQRNLLSPAADVLSVPGAQCLDIGCGPTATWLIGKPQTLHMIDLTLSLSLSLSR</sequence>
<dbReference type="Proteomes" id="UP000078561">
    <property type="component" value="Unassembled WGS sequence"/>
</dbReference>
<feature type="compositionally biased region" description="Low complexity" evidence="1">
    <location>
        <begin position="28"/>
        <end position="39"/>
    </location>
</feature>
<dbReference type="AlphaFoldDB" id="A0A163JH41"/>
<reference evidence="2" key="1">
    <citation type="submission" date="2016-04" db="EMBL/GenBank/DDBJ databases">
        <authorList>
            <person name="Evans L.H."/>
            <person name="Alamgir A."/>
            <person name="Owens N."/>
            <person name="Weber N.D."/>
            <person name="Virtaneva K."/>
            <person name="Barbian K."/>
            <person name="Babar A."/>
            <person name="Rosenke K."/>
        </authorList>
    </citation>
    <scope>NUCLEOTIDE SEQUENCE [LARGE SCALE GENOMIC DNA]</scope>
    <source>
        <strain evidence="2">CBS 101.48</strain>
    </source>
</reference>
<accession>A0A163JH41</accession>
<name>A0A163JH41_ABSGL</name>
<evidence type="ECO:0000313" key="2">
    <source>
        <dbReference type="EMBL" id="SAM01276.1"/>
    </source>
</evidence>
<evidence type="ECO:0000256" key="1">
    <source>
        <dbReference type="SAM" id="MobiDB-lite"/>
    </source>
</evidence>
<dbReference type="EMBL" id="LT553525">
    <property type="protein sequence ID" value="SAM01276.1"/>
    <property type="molecule type" value="Genomic_DNA"/>
</dbReference>
<organism evidence="2">
    <name type="scientific">Absidia glauca</name>
    <name type="common">Pin mould</name>
    <dbReference type="NCBI Taxonomy" id="4829"/>
    <lineage>
        <taxon>Eukaryota</taxon>
        <taxon>Fungi</taxon>
        <taxon>Fungi incertae sedis</taxon>
        <taxon>Mucoromycota</taxon>
        <taxon>Mucoromycotina</taxon>
        <taxon>Mucoromycetes</taxon>
        <taxon>Mucorales</taxon>
        <taxon>Cunninghamellaceae</taxon>
        <taxon>Absidia</taxon>
    </lineage>
</organism>
<dbReference type="STRING" id="4829.A0A163JH41"/>